<sequence length="213" mass="24104">MQTGAVSFLDVLGWKGIWKDNPDSLRKLEKMINGVKKEAAEITSLEFEGFPELRGINTDVLSISDTIAIFTPGDADKALSIHAKICKYIIPESIKNNIPVRGATSYGEYSRKGNIMIGPAIDEAASWHEATNWIGVILAPSGQFELRNEDMYNWIEYDKIPFKNRVPGLNRCVDWEMDEEEAVKQFKSMGLFVPGIAEKYLNTYEFMKSKNNR</sequence>
<dbReference type="AlphaFoldDB" id="A0A073JUT4"/>
<organism evidence="1 2">
    <name type="scientific">Bacillus manliponensis</name>
    <dbReference type="NCBI Taxonomy" id="574376"/>
    <lineage>
        <taxon>Bacteria</taxon>
        <taxon>Bacillati</taxon>
        <taxon>Bacillota</taxon>
        <taxon>Bacilli</taxon>
        <taxon>Bacillales</taxon>
        <taxon>Bacillaceae</taxon>
        <taxon>Bacillus</taxon>
        <taxon>Bacillus cereus group</taxon>
    </lineage>
</organism>
<dbReference type="Proteomes" id="UP000027822">
    <property type="component" value="Unassembled WGS sequence"/>
</dbReference>
<evidence type="ECO:0000313" key="2">
    <source>
        <dbReference type="Proteomes" id="UP000027822"/>
    </source>
</evidence>
<keyword evidence="2" id="KW-1185">Reference proteome</keyword>
<dbReference type="OrthoDB" id="3034797at2"/>
<dbReference type="EMBL" id="JOTN01000020">
    <property type="protein sequence ID" value="KEK17916.1"/>
    <property type="molecule type" value="Genomic_DNA"/>
</dbReference>
<comment type="caution">
    <text evidence="1">The sequence shown here is derived from an EMBL/GenBank/DDBJ whole genome shotgun (WGS) entry which is preliminary data.</text>
</comment>
<proteinExistence type="predicted"/>
<name>A0A073JUT4_9BACI</name>
<protein>
    <submittedName>
        <fullName evidence="1">Uncharacterized protein</fullName>
    </submittedName>
</protein>
<evidence type="ECO:0000313" key="1">
    <source>
        <dbReference type="EMBL" id="KEK17916.1"/>
    </source>
</evidence>
<dbReference type="eggNOG" id="COG0457">
    <property type="taxonomic scope" value="Bacteria"/>
</dbReference>
<dbReference type="STRING" id="574376.BAMA_10565"/>
<gene>
    <name evidence="1" type="ORF">BAMA_10565</name>
</gene>
<accession>A0A073JUT4</accession>
<reference evidence="1 2" key="1">
    <citation type="submission" date="2014-06" db="EMBL/GenBank/DDBJ databases">
        <title>Draft genome sequence of Bacillus manliponensis JCM 15802 (MCCC 1A00708).</title>
        <authorList>
            <person name="Lai Q."/>
            <person name="Liu Y."/>
            <person name="Shao Z."/>
        </authorList>
    </citation>
    <scope>NUCLEOTIDE SEQUENCE [LARGE SCALE GENOMIC DNA]</scope>
    <source>
        <strain evidence="1 2">JCM 15802</strain>
    </source>
</reference>